<protein>
    <submittedName>
        <fullName evidence="1">Uncharacterized protein</fullName>
    </submittedName>
</protein>
<keyword evidence="2" id="KW-1185">Reference proteome</keyword>
<sequence length="99" mass="11944">MQFSKKRVFLAPLISLDFKIIIQLITFRNKSISYMEYLHDAKMIIFIPEHHVNETFHHYLCHENKIKRRVIVQFKTTLYGGSSLNQRKKRSPPLWQQDL</sequence>
<dbReference type="HOGENOM" id="CLU_2315785_0_0_6"/>
<evidence type="ECO:0000313" key="1">
    <source>
        <dbReference type="EMBL" id="ADM97675.1"/>
    </source>
</evidence>
<dbReference type="AlphaFoldDB" id="E0SGM6"/>
<organism evidence="1 2">
    <name type="scientific">Dickeya dadantii (strain 3937)</name>
    <name type="common">Erwinia chrysanthemi (strain 3937)</name>
    <dbReference type="NCBI Taxonomy" id="198628"/>
    <lineage>
        <taxon>Bacteria</taxon>
        <taxon>Pseudomonadati</taxon>
        <taxon>Pseudomonadota</taxon>
        <taxon>Gammaproteobacteria</taxon>
        <taxon>Enterobacterales</taxon>
        <taxon>Pectobacteriaceae</taxon>
        <taxon>Dickeya</taxon>
    </lineage>
</organism>
<accession>E0SGM6</accession>
<proteinExistence type="predicted"/>
<gene>
    <name evidence="1" type="ordered locus">Dda3937_00818</name>
</gene>
<reference evidence="1 2" key="1">
    <citation type="journal article" date="2011" name="J. Bacteriol.">
        <title>Genome sequence of the plant-pathogenic bacterium Dickeya dadantii 3937.</title>
        <authorList>
            <person name="Glasner J.D."/>
            <person name="Yang C.H."/>
            <person name="Reverchon S."/>
            <person name="Hugouvieux-Cotte-Pattat N."/>
            <person name="Condemine G."/>
            <person name="Bohin J.P."/>
            <person name="Van Gijsegem F."/>
            <person name="Yang S."/>
            <person name="Franza T."/>
            <person name="Expert D."/>
            <person name="Plunkett G. III"/>
            <person name="San Francisco M.J."/>
            <person name="Charkowski A.O."/>
            <person name="Py B."/>
            <person name="Bell K."/>
            <person name="Rauscher L."/>
            <person name="Rodriguez-Palenzuela P."/>
            <person name="Toussaint A."/>
            <person name="Holeva M.C."/>
            <person name="He S.Y."/>
            <person name="Douet V."/>
            <person name="Boccara M."/>
            <person name="Blanco C."/>
            <person name="Toth I."/>
            <person name="Anderson B.D."/>
            <person name="Biehl B.S."/>
            <person name="Mau B."/>
            <person name="Flynn S.M."/>
            <person name="Barras F."/>
            <person name="Lindeberg M."/>
            <person name="Birch P.R."/>
            <person name="Tsuyumu S."/>
            <person name="Shi X."/>
            <person name="Hibbing M."/>
            <person name="Yap M.N."/>
            <person name="Carpentier M."/>
            <person name="Dassa E."/>
            <person name="Umehara M."/>
            <person name="Kim J.F."/>
            <person name="Rusch M."/>
            <person name="Soni P."/>
            <person name="Mayhew G.F."/>
            <person name="Fouts D.E."/>
            <person name="Gill S.R."/>
            <person name="Blattner F.R."/>
            <person name="Keen N.T."/>
            <person name="Perna N.T."/>
        </authorList>
    </citation>
    <scope>NUCLEOTIDE SEQUENCE [LARGE SCALE GENOMIC DNA]</scope>
    <source>
        <strain evidence="1 2">3937</strain>
    </source>
</reference>
<dbReference type="KEGG" id="ddd:Dda3937_00818"/>
<dbReference type="EMBL" id="CP002038">
    <property type="protein sequence ID" value="ADM97675.1"/>
    <property type="molecule type" value="Genomic_DNA"/>
</dbReference>
<dbReference type="Proteomes" id="UP000006859">
    <property type="component" value="Chromosome"/>
</dbReference>
<evidence type="ECO:0000313" key="2">
    <source>
        <dbReference type="Proteomes" id="UP000006859"/>
    </source>
</evidence>
<name>E0SGM6_DICD3</name>